<dbReference type="PROSITE" id="PS00107">
    <property type="entry name" value="PROTEIN_KINASE_ATP"/>
    <property type="match status" value="1"/>
</dbReference>
<dbReference type="GO" id="GO:0045087">
    <property type="term" value="P:innate immune response"/>
    <property type="evidence" value="ECO:0007669"/>
    <property type="project" value="UniProtKB-ARBA"/>
</dbReference>
<dbReference type="GO" id="GO:0004674">
    <property type="term" value="F:protein serine/threonine kinase activity"/>
    <property type="evidence" value="ECO:0007669"/>
    <property type="project" value="UniProtKB-KW"/>
</dbReference>
<evidence type="ECO:0000256" key="4">
    <source>
        <dbReference type="ARBA" id="ARBA00022679"/>
    </source>
</evidence>
<dbReference type="InterPro" id="IPR000488">
    <property type="entry name" value="Death_dom"/>
</dbReference>
<feature type="compositionally biased region" description="Low complexity" evidence="11">
    <location>
        <begin position="542"/>
        <end position="576"/>
    </location>
</feature>
<dbReference type="InterPro" id="IPR008271">
    <property type="entry name" value="Ser/Thr_kinase_AS"/>
</dbReference>
<evidence type="ECO:0000256" key="8">
    <source>
        <dbReference type="ARBA" id="ARBA00047899"/>
    </source>
</evidence>
<evidence type="ECO:0000256" key="3">
    <source>
        <dbReference type="ARBA" id="ARBA00022527"/>
    </source>
</evidence>
<dbReference type="SUPFAM" id="SSF47986">
    <property type="entry name" value="DEATH domain"/>
    <property type="match status" value="1"/>
</dbReference>
<protein>
    <recommendedName>
        <fullName evidence="2">non-specific serine/threonine protein kinase</fullName>
        <ecNumber evidence="2">2.7.11.1</ecNumber>
    </recommendedName>
</protein>
<dbReference type="EC" id="2.7.11.1" evidence="2"/>
<dbReference type="PROSITE" id="PS50011">
    <property type="entry name" value="PROTEIN_KINASE_DOM"/>
    <property type="match status" value="1"/>
</dbReference>
<feature type="compositionally biased region" description="Polar residues" evidence="11">
    <location>
        <begin position="669"/>
        <end position="678"/>
    </location>
</feature>
<dbReference type="KEGG" id="bfo:118408597"/>
<dbReference type="Gene3D" id="1.10.533.10">
    <property type="entry name" value="Death Domain, Fas"/>
    <property type="match status" value="1"/>
</dbReference>
<evidence type="ECO:0000256" key="7">
    <source>
        <dbReference type="ARBA" id="ARBA00022840"/>
    </source>
</evidence>
<comment type="catalytic activity">
    <reaction evidence="9">
        <text>L-seryl-[protein] + ATP = O-phospho-L-seryl-[protein] + ADP + H(+)</text>
        <dbReference type="Rhea" id="RHEA:17989"/>
        <dbReference type="Rhea" id="RHEA-COMP:9863"/>
        <dbReference type="Rhea" id="RHEA-COMP:11604"/>
        <dbReference type="ChEBI" id="CHEBI:15378"/>
        <dbReference type="ChEBI" id="CHEBI:29999"/>
        <dbReference type="ChEBI" id="CHEBI:30616"/>
        <dbReference type="ChEBI" id="CHEBI:83421"/>
        <dbReference type="ChEBI" id="CHEBI:456216"/>
        <dbReference type="EC" id="2.7.11.1"/>
    </reaction>
</comment>
<evidence type="ECO:0000259" key="12">
    <source>
        <dbReference type="PROSITE" id="PS50011"/>
    </source>
</evidence>
<proteinExistence type="inferred from homology"/>
<evidence type="ECO:0000313" key="13">
    <source>
        <dbReference type="Proteomes" id="UP000001554"/>
    </source>
</evidence>
<evidence type="ECO:0000256" key="1">
    <source>
        <dbReference type="ARBA" id="ARBA00008718"/>
    </source>
</evidence>
<keyword evidence="13" id="KW-1185">Reference proteome</keyword>
<comment type="similarity">
    <text evidence="1">Belongs to the protein kinase superfamily. TKL Ser/Thr protein kinase family. Pelle subfamily.</text>
</comment>
<feature type="compositionally biased region" description="Pro residues" evidence="11">
    <location>
        <begin position="947"/>
        <end position="956"/>
    </location>
</feature>
<feature type="compositionally biased region" description="Basic and acidic residues" evidence="11">
    <location>
        <begin position="718"/>
        <end position="737"/>
    </location>
</feature>
<dbReference type="PANTHER" id="PTHR27001">
    <property type="entry name" value="OS01G0253100 PROTEIN"/>
    <property type="match status" value="1"/>
</dbReference>
<feature type="region of interest" description="Disordered" evidence="11">
    <location>
        <begin position="154"/>
        <end position="211"/>
    </location>
</feature>
<dbReference type="Pfam" id="PF07714">
    <property type="entry name" value="PK_Tyr_Ser-Thr"/>
    <property type="match status" value="1"/>
</dbReference>
<feature type="compositionally biased region" description="Low complexity" evidence="11">
    <location>
        <begin position="1032"/>
        <end position="1071"/>
    </location>
</feature>
<dbReference type="GO" id="GO:0071345">
    <property type="term" value="P:cellular response to cytokine stimulus"/>
    <property type="evidence" value="ECO:0007669"/>
    <property type="project" value="UniProtKB-ARBA"/>
</dbReference>
<dbReference type="GeneID" id="118408597"/>
<dbReference type="AlphaFoldDB" id="A0A9J7KLL4"/>
<dbReference type="GO" id="GO:0005524">
    <property type="term" value="F:ATP binding"/>
    <property type="evidence" value="ECO:0007669"/>
    <property type="project" value="UniProtKB-UniRule"/>
</dbReference>
<dbReference type="OMA" id="CECELNR"/>
<evidence type="ECO:0000256" key="10">
    <source>
        <dbReference type="PROSITE-ProRule" id="PRU10141"/>
    </source>
</evidence>
<feature type="compositionally biased region" description="Polar residues" evidence="11">
    <location>
        <begin position="1020"/>
        <end position="1031"/>
    </location>
</feature>
<feature type="compositionally biased region" description="Pro residues" evidence="11">
    <location>
        <begin position="167"/>
        <end position="183"/>
    </location>
</feature>
<name>A0A9J7KLL4_BRAFL</name>
<dbReference type="RefSeq" id="XP_035665308.1">
    <property type="nucleotide sequence ID" value="XM_035809415.1"/>
</dbReference>
<feature type="region of interest" description="Disordered" evidence="11">
    <location>
        <begin position="608"/>
        <end position="770"/>
    </location>
</feature>
<dbReference type="SMART" id="SM00005">
    <property type="entry name" value="DEATH"/>
    <property type="match status" value="1"/>
</dbReference>
<keyword evidence="7 10" id="KW-0067">ATP-binding</keyword>
<dbReference type="SUPFAM" id="SSF56112">
    <property type="entry name" value="Protein kinase-like (PK-like)"/>
    <property type="match status" value="1"/>
</dbReference>
<dbReference type="Proteomes" id="UP000001554">
    <property type="component" value="Unplaced"/>
</dbReference>
<evidence type="ECO:0000256" key="5">
    <source>
        <dbReference type="ARBA" id="ARBA00022741"/>
    </source>
</evidence>
<feature type="region of interest" description="Disordered" evidence="11">
    <location>
        <begin position="818"/>
        <end position="851"/>
    </location>
</feature>
<feature type="region of interest" description="Disordered" evidence="11">
    <location>
        <begin position="1"/>
        <end position="29"/>
    </location>
</feature>
<dbReference type="PROSITE" id="PS00108">
    <property type="entry name" value="PROTEIN_KINASE_ST"/>
    <property type="match status" value="1"/>
</dbReference>
<organism evidence="13 14">
    <name type="scientific">Branchiostoma floridae</name>
    <name type="common">Florida lancelet</name>
    <name type="synonym">Amphioxus</name>
    <dbReference type="NCBI Taxonomy" id="7739"/>
    <lineage>
        <taxon>Eukaryota</taxon>
        <taxon>Metazoa</taxon>
        <taxon>Chordata</taxon>
        <taxon>Cephalochordata</taxon>
        <taxon>Leptocardii</taxon>
        <taxon>Amphioxiformes</taxon>
        <taxon>Branchiostomatidae</taxon>
        <taxon>Branchiostoma</taxon>
    </lineage>
</organism>
<dbReference type="SMART" id="SM00220">
    <property type="entry name" value="S_TKc"/>
    <property type="match status" value="1"/>
</dbReference>
<evidence type="ECO:0000256" key="9">
    <source>
        <dbReference type="ARBA" id="ARBA00048679"/>
    </source>
</evidence>
<dbReference type="InterPro" id="IPR017441">
    <property type="entry name" value="Protein_kinase_ATP_BS"/>
</dbReference>
<dbReference type="InterPro" id="IPR001245">
    <property type="entry name" value="Ser-Thr/Tyr_kinase_cat_dom"/>
</dbReference>
<evidence type="ECO:0000256" key="6">
    <source>
        <dbReference type="ARBA" id="ARBA00022777"/>
    </source>
</evidence>
<feature type="compositionally biased region" description="Polar residues" evidence="11">
    <location>
        <begin position="8"/>
        <end position="26"/>
    </location>
</feature>
<keyword evidence="6" id="KW-0418">Kinase</keyword>
<feature type="region of interest" description="Disordered" evidence="11">
    <location>
        <begin position="534"/>
        <end position="592"/>
    </location>
</feature>
<feature type="region of interest" description="Disordered" evidence="11">
    <location>
        <begin position="1132"/>
        <end position="1173"/>
    </location>
</feature>
<evidence type="ECO:0000256" key="2">
    <source>
        <dbReference type="ARBA" id="ARBA00012513"/>
    </source>
</evidence>
<dbReference type="OrthoDB" id="4062651at2759"/>
<feature type="compositionally biased region" description="Basic and acidic residues" evidence="11">
    <location>
        <begin position="683"/>
        <end position="707"/>
    </location>
</feature>
<keyword evidence="4" id="KW-0808">Transferase</keyword>
<dbReference type="FunFam" id="1.10.510.10:FF:000754">
    <property type="entry name" value="Interleukin-1 receptor-associated kinase"/>
    <property type="match status" value="1"/>
</dbReference>
<feature type="binding site" evidence="10">
    <location>
        <position position="270"/>
    </location>
    <ligand>
        <name>ATP</name>
        <dbReference type="ChEBI" id="CHEBI:30616"/>
    </ligand>
</feature>
<accession>A0A9J7KLL4</accession>
<feature type="region of interest" description="Disordered" evidence="11">
    <location>
        <begin position="943"/>
        <end position="962"/>
    </location>
</feature>
<sequence>MAAVAVSSMKTSSYNPTPSRSPSPQTKVAVGDIEYSKRRRLKDLLDPKHHWEDVAGRLDYSQDEISSFELDYRRPDGSPTMRLLDHLGQKNVSVNKLFVVMCECELNRAAEVLKPLVDSKYHGYLRNEEDPPVPNIQPDENIGKLSDNFGAMRIENQGTSPSMDSLPLPPPPPMLSGPAPPPNHRVCQPHQEPRGREDDGIQGQPKETWEEAQERLRDVDKGFTLAKMPHFFYKDLEEGTKGFSPANLLGEGTFGRVFRANVFKTIFAVKCLRQNDQDITQERKGRKFQFNELAKLMQFRHPNLLPLHGYSLDGLVPCLVTEYMLNGSLEDRLQCKDRTAGLKWELRMNITKGVARGLQFLHTVKDPPLIHGDVKSSNILLDRHYEAKIGDFGLARDGPSGDLKSYTIMKTDSKIMGTTAYMAPEYCRNRVLSREVDTYAFGVVVFEVLTGQMAFDQTRGRNRVLTDLVQEHMDTNDPDMTWKLVDKKTGKTPWPRDTALGLFEIGRQCTLHKRKQRPKMPDVLSRLEKMEVKRQLSNQGASLMSSLSSSPDLPQRTQSQPQESESPSLSSGSPIVGPSPCPPPRSSSHQPIESDELVWNKEDNKTAFGNQIGGQLPVVRPSNSYPSQSTISTDLESNGVVSHQQNVENLASPPDTNKEENRGGLPPSLSKQDTSCTVITGKEQTKDDKQDKVSLMTEDRPPNRRVEAWMPDSIIRNTDGEGGKSAAEKKFPPKESKLNNMSPPSRHHGGRKMSPCESDDCSSMAQPRQSPVEFHAKADVDNMVKPQANQPANITEDSTLVSPSEQPARILPNKAELQSTGKDGGLMSSGVAGSPTNELLRQHLPPTYPPGYGPLDNTTPRYPPVPYPGGQWGYPHHHNMAAAEADMSPVPQNGHPVETAAFYTPHGLYPVTHGPHMGQPSPVMGQAEVPYLPSNYMPYGPHAFLPQYPPPQPPYDFPQSQQQNVDPQYYVPEPQGMYQGLPPSRFHHYPSTADSSCSNQQSTASSSSSQSTAPQSSVSREGSSGCTTFTDTSSGLSSQTTGGSNSGLSGHDTSSMSLPEVSSSDSLSLPLSDKRNIQFSPNAARDRLIQDMEAYDEGRIDSKQCFGNVLSPNESQDRLMEQMEANIEGRIDSEQCFRNMPSDNDSLGKLSLEQPESASSREPTEDSDDSSPC</sequence>
<reference evidence="14" key="1">
    <citation type="submission" date="2025-08" db="UniProtKB">
        <authorList>
            <consortium name="RefSeq"/>
        </authorList>
    </citation>
    <scope>IDENTIFICATION</scope>
    <source>
        <strain evidence="14">S238N-H82</strain>
        <tissue evidence="14">Testes</tissue>
    </source>
</reference>
<keyword evidence="3" id="KW-0723">Serine/threonine-protein kinase</keyword>
<feature type="region of interest" description="Disordered" evidence="11">
    <location>
        <begin position="967"/>
        <end position="1085"/>
    </location>
</feature>
<feature type="compositionally biased region" description="Polar residues" evidence="11">
    <location>
        <begin position="621"/>
        <end position="649"/>
    </location>
</feature>
<dbReference type="InterPro" id="IPR011009">
    <property type="entry name" value="Kinase-like_dom_sf"/>
</dbReference>
<evidence type="ECO:0000313" key="14">
    <source>
        <dbReference type="RefSeq" id="XP_035665308.1"/>
    </source>
</evidence>
<keyword evidence="5 10" id="KW-0547">Nucleotide-binding</keyword>
<dbReference type="GO" id="GO:0007165">
    <property type="term" value="P:signal transduction"/>
    <property type="evidence" value="ECO:0000318"/>
    <property type="project" value="GO_Central"/>
</dbReference>
<feature type="compositionally biased region" description="Low complexity" evidence="11">
    <location>
        <begin position="995"/>
        <end position="1019"/>
    </location>
</feature>
<dbReference type="GO" id="GO:0005886">
    <property type="term" value="C:plasma membrane"/>
    <property type="evidence" value="ECO:0000318"/>
    <property type="project" value="GO_Central"/>
</dbReference>
<dbReference type="Gene3D" id="3.30.200.20">
    <property type="entry name" value="Phosphorylase Kinase, domain 1"/>
    <property type="match status" value="1"/>
</dbReference>
<dbReference type="PANTHER" id="PTHR27001:SF939">
    <property type="entry name" value="INTERLEUKIN 1 RECEPTOR ASSOCIATED KINASE 1"/>
    <property type="match status" value="1"/>
</dbReference>
<dbReference type="GO" id="GO:0004672">
    <property type="term" value="F:protein kinase activity"/>
    <property type="evidence" value="ECO:0000318"/>
    <property type="project" value="GO_Central"/>
</dbReference>
<dbReference type="Gene3D" id="1.10.510.10">
    <property type="entry name" value="Transferase(Phosphotransferase) domain 1"/>
    <property type="match status" value="1"/>
</dbReference>
<comment type="catalytic activity">
    <reaction evidence="8">
        <text>L-threonyl-[protein] + ATP = O-phospho-L-threonyl-[protein] + ADP + H(+)</text>
        <dbReference type="Rhea" id="RHEA:46608"/>
        <dbReference type="Rhea" id="RHEA-COMP:11060"/>
        <dbReference type="Rhea" id="RHEA-COMP:11605"/>
        <dbReference type="ChEBI" id="CHEBI:15378"/>
        <dbReference type="ChEBI" id="CHEBI:30013"/>
        <dbReference type="ChEBI" id="CHEBI:30616"/>
        <dbReference type="ChEBI" id="CHEBI:61977"/>
        <dbReference type="ChEBI" id="CHEBI:456216"/>
        <dbReference type="EC" id="2.7.11.1"/>
    </reaction>
</comment>
<gene>
    <name evidence="14" type="primary">LOC118408597</name>
</gene>
<dbReference type="InterPro" id="IPR000719">
    <property type="entry name" value="Prot_kinase_dom"/>
</dbReference>
<feature type="domain" description="Protein kinase" evidence="12">
    <location>
        <begin position="243"/>
        <end position="530"/>
    </location>
</feature>
<dbReference type="InterPro" id="IPR011029">
    <property type="entry name" value="DEATH-like_dom_sf"/>
</dbReference>
<evidence type="ECO:0000256" key="11">
    <source>
        <dbReference type="SAM" id="MobiDB-lite"/>
    </source>
</evidence>
<dbReference type="Pfam" id="PF00531">
    <property type="entry name" value="Death"/>
    <property type="match status" value="1"/>
</dbReference>